<protein>
    <submittedName>
        <fullName evidence="1">Uncharacterized protein</fullName>
    </submittedName>
</protein>
<dbReference type="EMBL" id="LAZR01002432">
    <property type="protein sequence ID" value="KKN30122.1"/>
    <property type="molecule type" value="Genomic_DNA"/>
</dbReference>
<reference evidence="1" key="1">
    <citation type="journal article" date="2015" name="Nature">
        <title>Complex archaea that bridge the gap between prokaryotes and eukaryotes.</title>
        <authorList>
            <person name="Spang A."/>
            <person name="Saw J.H."/>
            <person name="Jorgensen S.L."/>
            <person name="Zaremba-Niedzwiedzka K."/>
            <person name="Martijn J."/>
            <person name="Lind A.E."/>
            <person name="van Eijk R."/>
            <person name="Schleper C."/>
            <person name="Guy L."/>
            <person name="Ettema T.J."/>
        </authorList>
    </citation>
    <scope>NUCLEOTIDE SEQUENCE</scope>
</reference>
<comment type="caution">
    <text evidence="1">The sequence shown here is derived from an EMBL/GenBank/DDBJ whole genome shotgun (WGS) entry which is preliminary data.</text>
</comment>
<sequence>MQKLNEKSNANTLEQKFNDICININTILSIYSKISLKINQFCSQMLKQFSGFKINLNLINNEIFHLKEDKSNARFINSNENNKFNKKSSIIRELKRRYFCYKSLYSSRTCWKCKKNLNFDEICERNINVDKKKLSILWDHPNIQFYCCSCYDRLNQEEIYKERVKKSEKIRFNLDLKEREALTYIERTIGRVVVATDDFTFQSVQYWSKIPEFIVKKKHLIALKLTYCALHYIS</sequence>
<dbReference type="AlphaFoldDB" id="A0A0F9PZG5"/>
<evidence type="ECO:0000313" key="1">
    <source>
        <dbReference type="EMBL" id="KKN30122.1"/>
    </source>
</evidence>
<accession>A0A0F9PZG5</accession>
<name>A0A0F9PZG5_9ZZZZ</name>
<gene>
    <name evidence="1" type="ORF">LCGC14_0837090</name>
</gene>
<organism evidence="1">
    <name type="scientific">marine sediment metagenome</name>
    <dbReference type="NCBI Taxonomy" id="412755"/>
    <lineage>
        <taxon>unclassified sequences</taxon>
        <taxon>metagenomes</taxon>
        <taxon>ecological metagenomes</taxon>
    </lineage>
</organism>
<proteinExistence type="predicted"/>